<evidence type="ECO:0000256" key="1">
    <source>
        <dbReference type="SAM" id="Coils"/>
    </source>
</evidence>
<evidence type="ECO:0008006" key="5">
    <source>
        <dbReference type="Google" id="ProtNLM"/>
    </source>
</evidence>
<name>A0ABQ6FBM1_9RHOO</name>
<sequence>MSTQHTPDHIDLGILDGAVSLDVNSVGAVSTEVVSESTHASAGSDSGRDLVNQLLGQAQAFSAASQLLQTFGVSKLAFVKENRLYKGLAGMRAPNGLELKGTWEEFCGLLGMSDEKVNQDIANLRAFGEEALESMNRMGIGYRELRQFRKLPPDQREALALIAKSGNREDLLEAALDAIEKEKASARELQLQNAELKGDIEGFAKRAANTDAELERREHIIAKLSKARLQITEFTPRTEDVRSECLVAQGTCEFNLRALLRMYREATAPHELVPEREIQVEQVWITLHTIAAMALDAINHIREEDIQPLPDRVLGQHLLTPEEAKRWIVEWRTLEGRMQAEAAVRQQQREESRPRGPGRPKKAQG</sequence>
<comment type="caution">
    <text evidence="3">The sequence shown here is derived from an EMBL/GenBank/DDBJ whole genome shotgun (WGS) entry which is preliminary data.</text>
</comment>
<accession>A0ABQ6FBM1</accession>
<proteinExistence type="predicted"/>
<evidence type="ECO:0000256" key="2">
    <source>
        <dbReference type="SAM" id="MobiDB-lite"/>
    </source>
</evidence>
<feature type="region of interest" description="Disordered" evidence="2">
    <location>
        <begin position="340"/>
        <end position="365"/>
    </location>
</feature>
<gene>
    <name evidence="3" type="ORF">GCM10007933_21310</name>
</gene>
<organism evidence="3 4">
    <name type="scientific">Zoogloea oryzae</name>
    <dbReference type="NCBI Taxonomy" id="310767"/>
    <lineage>
        <taxon>Bacteria</taxon>
        <taxon>Pseudomonadati</taxon>
        <taxon>Pseudomonadota</taxon>
        <taxon>Betaproteobacteria</taxon>
        <taxon>Rhodocyclales</taxon>
        <taxon>Zoogloeaceae</taxon>
        <taxon>Zoogloea</taxon>
    </lineage>
</organism>
<evidence type="ECO:0000313" key="3">
    <source>
        <dbReference type="EMBL" id="GLT22671.1"/>
    </source>
</evidence>
<dbReference type="RefSeq" id="WP_284187956.1">
    <property type="nucleotide sequence ID" value="NZ_BSPX01000029.1"/>
</dbReference>
<protein>
    <recommendedName>
        <fullName evidence="5">DUF3102 domain-containing protein</fullName>
    </recommendedName>
</protein>
<dbReference type="EMBL" id="BSPX01000029">
    <property type="protein sequence ID" value="GLT22671.1"/>
    <property type="molecule type" value="Genomic_DNA"/>
</dbReference>
<feature type="coiled-coil region" evidence="1">
    <location>
        <begin position="169"/>
        <end position="206"/>
    </location>
</feature>
<feature type="compositionally biased region" description="Basic residues" evidence="2">
    <location>
        <begin position="356"/>
        <end position="365"/>
    </location>
</feature>
<evidence type="ECO:0000313" key="4">
    <source>
        <dbReference type="Proteomes" id="UP001157167"/>
    </source>
</evidence>
<dbReference type="Proteomes" id="UP001157167">
    <property type="component" value="Unassembled WGS sequence"/>
</dbReference>
<reference evidence="4" key="1">
    <citation type="journal article" date="2019" name="Int. J. Syst. Evol. Microbiol.">
        <title>The Global Catalogue of Microorganisms (GCM) 10K type strain sequencing project: providing services to taxonomists for standard genome sequencing and annotation.</title>
        <authorList>
            <consortium name="The Broad Institute Genomics Platform"/>
            <consortium name="The Broad Institute Genome Sequencing Center for Infectious Disease"/>
            <person name="Wu L."/>
            <person name="Ma J."/>
        </authorList>
    </citation>
    <scope>NUCLEOTIDE SEQUENCE [LARGE SCALE GENOMIC DNA]</scope>
    <source>
        <strain evidence="4">NBRC 102407</strain>
    </source>
</reference>
<keyword evidence="1" id="KW-0175">Coiled coil</keyword>
<keyword evidence="4" id="KW-1185">Reference proteome</keyword>